<evidence type="ECO:0000313" key="3">
    <source>
        <dbReference type="Proteomes" id="UP001217918"/>
    </source>
</evidence>
<dbReference type="PANTHER" id="PTHR42342">
    <property type="entry name" value="STATIONARY PHASE PROTEIN 5"/>
    <property type="match status" value="1"/>
</dbReference>
<organism evidence="2 3">
    <name type="scientific">Phyllachora maydis</name>
    <dbReference type="NCBI Taxonomy" id="1825666"/>
    <lineage>
        <taxon>Eukaryota</taxon>
        <taxon>Fungi</taxon>
        <taxon>Dikarya</taxon>
        <taxon>Ascomycota</taxon>
        <taxon>Pezizomycotina</taxon>
        <taxon>Sordariomycetes</taxon>
        <taxon>Sordariomycetidae</taxon>
        <taxon>Phyllachorales</taxon>
        <taxon>Phyllachoraceae</taxon>
        <taxon>Phyllachora</taxon>
    </lineage>
</organism>
<reference evidence="2" key="1">
    <citation type="journal article" date="2023" name="Mol. Plant Microbe Interact.">
        <title>Elucidating the Obligate Nature and Biological Capacity of an Invasive Fungal Corn Pathogen.</title>
        <authorList>
            <person name="MacCready J.S."/>
            <person name="Roggenkamp E.M."/>
            <person name="Gdanetz K."/>
            <person name="Chilvers M.I."/>
        </authorList>
    </citation>
    <scope>NUCLEOTIDE SEQUENCE</scope>
    <source>
        <strain evidence="2">PM02</strain>
    </source>
</reference>
<dbReference type="PANTHER" id="PTHR42342:SF1">
    <property type="entry name" value="STATIONARY PHASE PROTEIN 5"/>
    <property type="match status" value="1"/>
</dbReference>
<dbReference type="GO" id="GO:0070628">
    <property type="term" value="F:proteasome binding"/>
    <property type="evidence" value="ECO:0007669"/>
    <property type="project" value="InterPro"/>
</dbReference>
<accession>A0AAD9MG04</accession>
<dbReference type="AlphaFoldDB" id="A0AAD9MG04"/>
<dbReference type="EMBL" id="JAQQPM010000007">
    <property type="protein sequence ID" value="KAK2073575.1"/>
    <property type="molecule type" value="Genomic_DNA"/>
</dbReference>
<feature type="region of interest" description="Disordered" evidence="1">
    <location>
        <begin position="366"/>
        <end position="387"/>
    </location>
</feature>
<feature type="region of interest" description="Disordered" evidence="1">
    <location>
        <begin position="401"/>
        <end position="436"/>
    </location>
</feature>
<gene>
    <name evidence="2" type="ORF">P8C59_007850</name>
</gene>
<name>A0AAD9MG04_9PEZI</name>
<evidence type="ECO:0008006" key="4">
    <source>
        <dbReference type="Google" id="ProtNLM"/>
    </source>
</evidence>
<dbReference type="GO" id="GO:0043248">
    <property type="term" value="P:proteasome assembly"/>
    <property type="evidence" value="ECO:0007669"/>
    <property type="project" value="TreeGrafter"/>
</dbReference>
<evidence type="ECO:0000313" key="2">
    <source>
        <dbReference type="EMBL" id="KAK2073575.1"/>
    </source>
</evidence>
<evidence type="ECO:0000256" key="1">
    <source>
        <dbReference type="SAM" id="MobiDB-lite"/>
    </source>
</evidence>
<comment type="caution">
    <text evidence="2">The sequence shown here is derived from an EMBL/GenBank/DDBJ whole genome shotgun (WGS) entry which is preliminary data.</text>
</comment>
<dbReference type="InterPro" id="IPR038816">
    <property type="entry name" value="Stationary_phase_5"/>
</dbReference>
<keyword evidence="3" id="KW-1185">Reference proteome</keyword>
<feature type="compositionally biased region" description="Low complexity" evidence="1">
    <location>
        <begin position="366"/>
        <end position="378"/>
    </location>
</feature>
<feature type="compositionally biased region" description="Basic and acidic residues" evidence="1">
    <location>
        <begin position="423"/>
        <end position="436"/>
    </location>
</feature>
<sequence length="455" mass="47632">MPPAGGMWAMTALRVFTRNVASTTKQLRAKFATATATRPLANDAAAHVQIVHARAHVRQTVHPVAWARQQKRAAGTHWSARAGIYIRHAVRHLSSSSSNSGGGGARAAPVLARASAYAVCSTGRAVARLAGRAPFASALRPNLTGGALPRTAGGYTLGGGSRYFSHAPAAPAHVVHNVGVAMRAFCLAGQRARYDGAGADGCPRFRAVSAAQEEARLRVERAAGGGRAHGSFVDFRISPVVTALSPLGGALPFATVEGFGVAEKAEAGAATLNMEGFLDVLSVDFARALNDLAAVMADLKKLAALGDLPIAMGKGSTVLRVRFPGVDADAVERLCDDMGVSRGVVHQDAGFDTAEAAFRFPCAPSEASAKASSSPGGSLRSHDSELSELEEDQAFLDEFENNPWFSSDDHEGHESTSPPVFGRGEDERRSGGSEGLEGLHRFLAECVRARGQYRT</sequence>
<protein>
    <recommendedName>
        <fullName evidence="4">Casein kinase II beta 2 subunit</fullName>
    </recommendedName>
</protein>
<proteinExistence type="predicted"/>
<dbReference type="Proteomes" id="UP001217918">
    <property type="component" value="Unassembled WGS sequence"/>
</dbReference>